<feature type="region of interest" description="Disordered" evidence="12">
    <location>
        <begin position="742"/>
        <end position="787"/>
    </location>
</feature>
<evidence type="ECO:0000256" key="9">
    <source>
        <dbReference type="ARBA" id="ARBA00023163"/>
    </source>
</evidence>
<keyword evidence="9" id="KW-0804">Transcription</keyword>
<evidence type="ECO:0000256" key="11">
    <source>
        <dbReference type="PROSITE-ProRule" id="PRU00094"/>
    </source>
</evidence>
<feature type="region of interest" description="Disordered" evidence="12">
    <location>
        <begin position="649"/>
        <end position="686"/>
    </location>
</feature>
<proteinExistence type="predicted"/>
<dbReference type="Proteomes" id="UP000494165">
    <property type="component" value="Unassembled WGS sequence"/>
</dbReference>
<evidence type="ECO:0000256" key="3">
    <source>
        <dbReference type="ARBA" id="ARBA00022737"/>
    </source>
</evidence>
<evidence type="ECO:0000256" key="12">
    <source>
        <dbReference type="SAM" id="MobiDB-lite"/>
    </source>
</evidence>
<dbReference type="AlphaFoldDB" id="A0A8S1DYD1"/>
<feature type="compositionally biased region" description="Low complexity" evidence="12">
    <location>
        <begin position="472"/>
        <end position="493"/>
    </location>
</feature>
<dbReference type="InterPro" id="IPR013088">
    <property type="entry name" value="Znf_NHR/GATA"/>
</dbReference>
<evidence type="ECO:0000256" key="8">
    <source>
        <dbReference type="ARBA" id="ARBA00023159"/>
    </source>
</evidence>
<feature type="compositionally biased region" description="Polar residues" evidence="12">
    <location>
        <begin position="745"/>
        <end position="763"/>
    </location>
</feature>
<protein>
    <recommendedName>
        <fullName evidence="13">GATA-type domain-containing protein</fullName>
    </recommendedName>
</protein>
<dbReference type="SMART" id="SM00401">
    <property type="entry name" value="ZnF_GATA"/>
    <property type="match status" value="2"/>
</dbReference>
<keyword evidence="5" id="KW-0862">Zinc</keyword>
<feature type="compositionally biased region" description="Low complexity" evidence="12">
    <location>
        <begin position="93"/>
        <end position="105"/>
    </location>
</feature>
<feature type="compositionally biased region" description="Polar residues" evidence="12">
    <location>
        <begin position="1"/>
        <end position="29"/>
    </location>
</feature>
<feature type="compositionally biased region" description="Basic and acidic residues" evidence="12">
    <location>
        <begin position="37"/>
        <end position="50"/>
    </location>
</feature>
<dbReference type="GO" id="GO:0005634">
    <property type="term" value="C:nucleus"/>
    <property type="evidence" value="ECO:0007669"/>
    <property type="project" value="UniProtKB-SubCell"/>
</dbReference>
<dbReference type="Pfam" id="PF00320">
    <property type="entry name" value="GATA"/>
    <property type="match status" value="2"/>
</dbReference>
<dbReference type="CDD" id="cd00202">
    <property type="entry name" value="ZnF_GATA"/>
    <property type="match status" value="2"/>
</dbReference>
<dbReference type="FunFam" id="3.30.50.10:FF:000032">
    <property type="entry name" value="Transcription factor GATA-3"/>
    <property type="match status" value="1"/>
</dbReference>
<sequence length="787" mass="83812">MCENSSSDMSSPTATTSSLPIGQQQTGYNKSRAHIAHPGDEISDEERHGLEPPGSGTVSSEAAGEAEDKLASAGSGSPEACSTPMEASSSGEAPPLVAACAAARPYGSHQGDKRPQDMVAVSEADEESGQQTSAGAIDQYIDFTIGMSVDDAAPQQQQHLLYHHHGATNVIRRLGGAGGAAGESEPDSDPDQPDSNQYLDLRVRSQVSKSPPAATAASMPLEVPPVSIKDEHGTFGMANTNFSAILYPAGSYRAASHIPDDFGRIHFKQEDLKENNHHHQTASTVEQEVGEYLDIRRDGNYVVYKDLSKLGSLAPLTPANQQHDDVQEGTNGEQYSSAEAQIPARAHQQYQEHHQPGSVAAALDAASCASNYEEIQRGIFSASSSYLQDAGSTPTSVHGWQQQQSEEFKASILGASFGGHGSSLSSNPLPSFSSRLTSYGSSNPILPSLTRSTYNSPSYSWPLQQSGSEQPSYDSYTSRSQRSTTSATISSSTNPYVGTLEDLTLVGDGGVPFSDGRECVNCGAISTPLWRRDATGHYLCNACGLYHKMNGMNRPLVKQPRRNVSVEGADYSPVGYPIYGLPPARATEKSANSSTTSNRRLSASRRTGLSCSNCSTSSTSLWRRNTSGDPVCNACGLYYKLHGVSRPLTMKKDNIQTRKRKPKTGATKSSSHHADQSKLDTSADCSYRRPSSKAAAAAAVASSVLSNYSMSTTSGLLQNSQAINSLLSRQWQTAEFSPFAAVNHHSPSSGFQQPSPISPANSDHMSDATHGSDLFLQRAPVQDQSEV</sequence>
<keyword evidence="10" id="KW-0539">Nucleus</keyword>
<dbReference type="OrthoDB" id="2162994at2759"/>
<keyword evidence="2" id="KW-0479">Metal-binding</keyword>
<dbReference type="PRINTS" id="PR00619">
    <property type="entry name" value="GATAZNFINGER"/>
</dbReference>
<dbReference type="GO" id="GO:0045165">
    <property type="term" value="P:cell fate commitment"/>
    <property type="evidence" value="ECO:0007669"/>
    <property type="project" value="TreeGrafter"/>
</dbReference>
<dbReference type="PROSITE" id="PS50114">
    <property type="entry name" value="GATA_ZN_FINGER_2"/>
    <property type="match status" value="2"/>
</dbReference>
<dbReference type="Gene3D" id="3.30.50.10">
    <property type="entry name" value="Erythroid Transcription Factor GATA-1, subunit A"/>
    <property type="match status" value="2"/>
</dbReference>
<evidence type="ECO:0000256" key="1">
    <source>
        <dbReference type="ARBA" id="ARBA00004123"/>
    </source>
</evidence>
<dbReference type="EMBL" id="CADEPI010000456">
    <property type="protein sequence ID" value="CAB3386132.1"/>
    <property type="molecule type" value="Genomic_DNA"/>
</dbReference>
<dbReference type="PANTHER" id="PTHR10071">
    <property type="entry name" value="TRANSCRIPTION FACTOR GATA FAMILY MEMBER"/>
    <property type="match status" value="1"/>
</dbReference>
<evidence type="ECO:0000256" key="4">
    <source>
        <dbReference type="ARBA" id="ARBA00022771"/>
    </source>
</evidence>
<evidence type="ECO:0000313" key="14">
    <source>
        <dbReference type="EMBL" id="CAB3386132.1"/>
    </source>
</evidence>
<evidence type="ECO:0000256" key="5">
    <source>
        <dbReference type="ARBA" id="ARBA00022833"/>
    </source>
</evidence>
<feature type="domain" description="GATA-type" evidence="13">
    <location>
        <begin position="513"/>
        <end position="567"/>
    </location>
</feature>
<feature type="region of interest" description="Disordered" evidence="12">
    <location>
        <begin position="460"/>
        <end position="493"/>
    </location>
</feature>
<name>A0A8S1DYD1_9INSE</name>
<keyword evidence="3" id="KW-0677">Repeat</keyword>
<feature type="compositionally biased region" description="Polar residues" evidence="12">
    <location>
        <begin position="589"/>
        <end position="602"/>
    </location>
</feature>
<evidence type="ECO:0000259" key="13">
    <source>
        <dbReference type="PROSITE" id="PS50114"/>
    </source>
</evidence>
<feature type="domain" description="GATA-type" evidence="13">
    <location>
        <begin position="605"/>
        <end position="658"/>
    </location>
</feature>
<dbReference type="GO" id="GO:0000978">
    <property type="term" value="F:RNA polymerase II cis-regulatory region sequence-specific DNA binding"/>
    <property type="evidence" value="ECO:0007669"/>
    <property type="project" value="TreeGrafter"/>
</dbReference>
<dbReference type="SUPFAM" id="SSF57716">
    <property type="entry name" value="Glucocorticoid receptor-like (DNA-binding domain)"/>
    <property type="match status" value="2"/>
</dbReference>
<comment type="caution">
    <text evidence="14">The sequence shown here is derived from an EMBL/GenBank/DDBJ whole genome shotgun (WGS) entry which is preliminary data.</text>
</comment>
<dbReference type="GO" id="GO:0045944">
    <property type="term" value="P:positive regulation of transcription by RNA polymerase II"/>
    <property type="evidence" value="ECO:0007669"/>
    <property type="project" value="TreeGrafter"/>
</dbReference>
<keyword evidence="7" id="KW-0238">DNA-binding</keyword>
<comment type="subcellular location">
    <subcellularLocation>
        <location evidence="1">Nucleus</location>
    </subcellularLocation>
</comment>
<gene>
    <name evidence="14" type="ORF">CLODIP_2_CD01051</name>
</gene>
<dbReference type="PROSITE" id="PS00344">
    <property type="entry name" value="GATA_ZN_FINGER_1"/>
    <property type="match status" value="2"/>
</dbReference>
<keyword evidence="15" id="KW-1185">Reference proteome</keyword>
<evidence type="ECO:0000256" key="6">
    <source>
        <dbReference type="ARBA" id="ARBA00023015"/>
    </source>
</evidence>
<dbReference type="GO" id="GO:0000981">
    <property type="term" value="F:DNA-binding transcription factor activity, RNA polymerase II-specific"/>
    <property type="evidence" value="ECO:0007669"/>
    <property type="project" value="TreeGrafter"/>
</dbReference>
<accession>A0A8S1DYD1</accession>
<dbReference type="InterPro" id="IPR000679">
    <property type="entry name" value="Znf_GATA"/>
</dbReference>
<feature type="region of interest" description="Disordered" evidence="12">
    <location>
        <begin position="583"/>
        <end position="602"/>
    </location>
</feature>
<dbReference type="FunFam" id="3.30.50.10:FF:000001">
    <property type="entry name" value="GATA transcription factor (GATAd)"/>
    <property type="match status" value="1"/>
</dbReference>
<keyword evidence="8" id="KW-0010">Activator</keyword>
<dbReference type="InterPro" id="IPR039355">
    <property type="entry name" value="Transcription_factor_GATA"/>
</dbReference>
<dbReference type="GO" id="GO:0000122">
    <property type="term" value="P:negative regulation of transcription by RNA polymerase II"/>
    <property type="evidence" value="ECO:0007669"/>
    <property type="project" value="TreeGrafter"/>
</dbReference>
<evidence type="ECO:0000313" key="15">
    <source>
        <dbReference type="Proteomes" id="UP000494165"/>
    </source>
</evidence>
<feature type="region of interest" description="Disordered" evidence="12">
    <location>
        <begin position="1"/>
        <end position="134"/>
    </location>
</feature>
<reference evidence="14 15" key="1">
    <citation type="submission" date="2020-04" db="EMBL/GenBank/DDBJ databases">
        <authorList>
            <person name="Alioto T."/>
            <person name="Alioto T."/>
            <person name="Gomez Garrido J."/>
        </authorList>
    </citation>
    <scope>NUCLEOTIDE SEQUENCE [LARGE SCALE GENOMIC DNA]</scope>
</reference>
<dbReference type="PANTHER" id="PTHR10071:SF281">
    <property type="entry name" value="BOX A-BINDING FACTOR-RELATED"/>
    <property type="match status" value="1"/>
</dbReference>
<evidence type="ECO:0000256" key="2">
    <source>
        <dbReference type="ARBA" id="ARBA00022723"/>
    </source>
</evidence>
<keyword evidence="4 11" id="KW-0863">Zinc-finger</keyword>
<feature type="region of interest" description="Disordered" evidence="12">
    <location>
        <begin position="175"/>
        <end position="196"/>
    </location>
</feature>
<organism evidence="14 15">
    <name type="scientific">Cloeon dipterum</name>
    <dbReference type="NCBI Taxonomy" id="197152"/>
    <lineage>
        <taxon>Eukaryota</taxon>
        <taxon>Metazoa</taxon>
        <taxon>Ecdysozoa</taxon>
        <taxon>Arthropoda</taxon>
        <taxon>Hexapoda</taxon>
        <taxon>Insecta</taxon>
        <taxon>Pterygota</taxon>
        <taxon>Palaeoptera</taxon>
        <taxon>Ephemeroptera</taxon>
        <taxon>Pisciforma</taxon>
        <taxon>Baetidae</taxon>
        <taxon>Cloeon</taxon>
    </lineage>
</organism>
<evidence type="ECO:0000256" key="10">
    <source>
        <dbReference type="ARBA" id="ARBA00023242"/>
    </source>
</evidence>
<feature type="compositionally biased region" description="Polar residues" evidence="12">
    <location>
        <begin position="460"/>
        <end position="471"/>
    </location>
</feature>
<evidence type="ECO:0000256" key="7">
    <source>
        <dbReference type="ARBA" id="ARBA00023125"/>
    </source>
</evidence>
<keyword evidence="6" id="KW-0805">Transcription regulation</keyword>
<dbReference type="GO" id="GO:0008270">
    <property type="term" value="F:zinc ion binding"/>
    <property type="evidence" value="ECO:0007669"/>
    <property type="project" value="UniProtKB-KW"/>
</dbReference>